<feature type="compositionally biased region" description="Polar residues" evidence="1">
    <location>
        <begin position="72"/>
        <end position="83"/>
    </location>
</feature>
<dbReference type="EMBL" id="KV784359">
    <property type="protein sequence ID" value="OEU15828.1"/>
    <property type="molecule type" value="Genomic_DNA"/>
</dbReference>
<sequence length="93" mass="10304">MDGSSGLDLQRLGPYGFTPGGSKIRVVTEKIDSEKVKQRVVTEKIDSEKVKQLKLDAKERKEKKSFLKKATSRSNADINNSLEKATAPEKLPS</sequence>
<feature type="region of interest" description="Disordered" evidence="1">
    <location>
        <begin position="59"/>
        <end position="93"/>
    </location>
</feature>
<protein>
    <submittedName>
        <fullName evidence="2">Uncharacterized protein</fullName>
    </submittedName>
</protein>
<keyword evidence="3" id="KW-1185">Reference proteome</keyword>
<evidence type="ECO:0000313" key="2">
    <source>
        <dbReference type="EMBL" id="OEU15828.1"/>
    </source>
</evidence>
<gene>
    <name evidence="2" type="ORF">FRACYDRAFT_218448</name>
</gene>
<proteinExistence type="predicted"/>
<feature type="region of interest" description="Disordered" evidence="1">
    <location>
        <begin position="1"/>
        <end position="20"/>
    </location>
</feature>
<organism evidence="2 3">
    <name type="scientific">Fragilariopsis cylindrus CCMP1102</name>
    <dbReference type="NCBI Taxonomy" id="635003"/>
    <lineage>
        <taxon>Eukaryota</taxon>
        <taxon>Sar</taxon>
        <taxon>Stramenopiles</taxon>
        <taxon>Ochrophyta</taxon>
        <taxon>Bacillariophyta</taxon>
        <taxon>Bacillariophyceae</taxon>
        <taxon>Bacillariophycidae</taxon>
        <taxon>Bacillariales</taxon>
        <taxon>Bacillariaceae</taxon>
        <taxon>Fragilariopsis</taxon>
    </lineage>
</organism>
<feature type="non-terminal residue" evidence="2">
    <location>
        <position position="93"/>
    </location>
</feature>
<dbReference type="InParanoid" id="A0A1E7FCB9"/>
<dbReference type="KEGG" id="fcy:FRACYDRAFT_218448"/>
<evidence type="ECO:0000256" key="1">
    <source>
        <dbReference type="SAM" id="MobiDB-lite"/>
    </source>
</evidence>
<reference evidence="2 3" key="1">
    <citation type="submission" date="2016-09" db="EMBL/GenBank/DDBJ databases">
        <title>Extensive genetic diversity and differential bi-allelic expression allows diatom success in the polar Southern Ocean.</title>
        <authorList>
            <consortium name="DOE Joint Genome Institute"/>
            <person name="Mock T."/>
            <person name="Otillar R.P."/>
            <person name="Strauss J."/>
            <person name="Dupont C."/>
            <person name="Frickenhaus S."/>
            <person name="Maumus F."/>
            <person name="Mcmullan M."/>
            <person name="Sanges R."/>
            <person name="Schmutz J."/>
            <person name="Toseland A."/>
            <person name="Valas R."/>
            <person name="Veluchamy A."/>
            <person name="Ward B.J."/>
            <person name="Allen A."/>
            <person name="Barry K."/>
            <person name="Falciatore A."/>
            <person name="Ferrante M."/>
            <person name="Fortunato A.E."/>
            <person name="Gloeckner G."/>
            <person name="Gruber A."/>
            <person name="Hipkin R."/>
            <person name="Janech M."/>
            <person name="Kroth P."/>
            <person name="Leese F."/>
            <person name="Lindquist E."/>
            <person name="Lyon B.R."/>
            <person name="Martin J."/>
            <person name="Mayer C."/>
            <person name="Parker M."/>
            <person name="Quesneville H."/>
            <person name="Raymond J."/>
            <person name="Uhlig C."/>
            <person name="Valentin K.U."/>
            <person name="Worden A.Z."/>
            <person name="Armbrust E.V."/>
            <person name="Bowler C."/>
            <person name="Green B."/>
            <person name="Moulton V."/>
            <person name="Van Oosterhout C."/>
            <person name="Grigoriev I."/>
        </authorList>
    </citation>
    <scope>NUCLEOTIDE SEQUENCE [LARGE SCALE GENOMIC DNA]</scope>
    <source>
        <strain evidence="2 3">CCMP1102</strain>
    </source>
</reference>
<name>A0A1E7FCB9_9STRA</name>
<accession>A0A1E7FCB9</accession>
<dbReference type="AlphaFoldDB" id="A0A1E7FCB9"/>
<dbReference type="Proteomes" id="UP000095751">
    <property type="component" value="Unassembled WGS sequence"/>
</dbReference>
<evidence type="ECO:0000313" key="3">
    <source>
        <dbReference type="Proteomes" id="UP000095751"/>
    </source>
</evidence>